<keyword evidence="3" id="KW-1185">Reference proteome</keyword>
<dbReference type="STRING" id="930991.A0A0D0CFP5"/>
<accession>A0A0D0CFP5</accession>
<name>A0A0D0CFP5_9AGAM</name>
<organism evidence="2 3">
    <name type="scientific">Paxillus rubicundulus Ve08.2h10</name>
    <dbReference type="NCBI Taxonomy" id="930991"/>
    <lineage>
        <taxon>Eukaryota</taxon>
        <taxon>Fungi</taxon>
        <taxon>Dikarya</taxon>
        <taxon>Basidiomycota</taxon>
        <taxon>Agaricomycotina</taxon>
        <taxon>Agaricomycetes</taxon>
        <taxon>Agaricomycetidae</taxon>
        <taxon>Boletales</taxon>
        <taxon>Paxilineae</taxon>
        <taxon>Paxillaceae</taxon>
        <taxon>Paxillus</taxon>
    </lineage>
</organism>
<protein>
    <submittedName>
        <fullName evidence="2">Uncharacterized protein</fullName>
    </submittedName>
</protein>
<evidence type="ECO:0000256" key="1">
    <source>
        <dbReference type="SAM" id="MobiDB-lite"/>
    </source>
</evidence>
<gene>
    <name evidence="2" type="ORF">PAXRUDRAFT_155936</name>
</gene>
<feature type="region of interest" description="Disordered" evidence="1">
    <location>
        <begin position="307"/>
        <end position="336"/>
    </location>
</feature>
<dbReference type="InParanoid" id="A0A0D0CFP5"/>
<proteinExistence type="predicted"/>
<dbReference type="HOGENOM" id="CLU_009487_2_0_1"/>
<dbReference type="OrthoDB" id="4743193at2759"/>
<reference evidence="2 3" key="1">
    <citation type="submission" date="2014-04" db="EMBL/GenBank/DDBJ databases">
        <authorList>
            <consortium name="DOE Joint Genome Institute"/>
            <person name="Kuo A."/>
            <person name="Kohler A."/>
            <person name="Jargeat P."/>
            <person name="Nagy L.G."/>
            <person name="Floudas D."/>
            <person name="Copeland A."/>
            <person name="Barry K.W."/>
            <person name="Cichocki N."/>
            <person name="Veneault-Fourrey C."/>
            <person name="LaButti K."/>
            <person name="Lindquist E.A."/>
            <person name="Lipzen A."/>
            <person name="Lundell T."/>
            <person name="Morin E."/>
            <person name="Murat C."/>
            <person name="Sun H."/>
            <person name="Tunlid A."/>
            <person name="Henrissat B."/>
            <person name="Grigoriev I.V."/>
            <person name="Hibbett D.S."/>
            <person name="Martin F."/>
            <person name="Nordberg H.P."/>
            <person name="Cantor M.N."/>
            <person name="Hua S.X."/>
        </authorList>
    </citation>
    <scope>NUCLEOTIDE SEQUENCE [LARGE SCALE GENOMIC DNA]</scope>
    <source>
        <strain evidence="2 3">Ve08.2h10</strain>
    </source>
</reference>
<reference evidence="3" key="2">
    <citation type="submission" date="2015-01" db="EMBL/GenBank/DDBJ databases">
        <title>Evolutionary Origins and Diversification of the Mycorrhizal Mutualists.</title>
        <authorList>
            <consortium name="DOE Joint Genome Institute"/>
            <consortium name="Mycorrhizal Genomics Consortium"/>
            <person name="Kohler A."/>
            <person name="Kuo A."/>
            <person name="Nagy L.G."/>
            <person name="Floudas D."/>
            <person name="Copeland A."/>
            <person name="Barry K.W."/>
            <person name="Cichocki N."/>
            <person name="Veneault-Fourrey C."/>
            <person name="LaButti K."/>
            <person name="Lindquist E.A."/>
            <person name="Lipzen A."/>
            <person name="Lundell T."/>
            <person name="Morin E."/>
            <person name="Murat C."/>
            <person name="Riley R."/>
            <person name="Ohm R."/>
            <person name="Sun H."/>
            <person name="Tunlid A."/>
            <person name="Henrissat B."/>
            <person name="Grigoriev I.V."/>
            <person name="Hibbett D.S."/>
            <person name="Martin F."/>
        </authorList>
    </citation>
    <scope>NUCLEOTIDE SEQUENCE [LARGE SCALE GENOMIC DNA]</scope>
    <source>
        <strain evidence="3">Ve08.2h10</strain>
    </source>
</reference>
<dbReference type="AlphaFoldDB" id="A0A0D0CFP5"/>
<dbReference type="EMBL" id="KN825783">
    <property type="protein sequence ID" value="KIK81527.1"/>
    <property type="molecule type" value="Genomic_DNA"/>
</dbReference>
<evidence type="ECO:0000313" key="2">
    <source>
        <dbReference type="EMBL" id="KIK81527.1"/>
    </source>
</evidence>
<sequence>MPLLDVVLQALEQCQITAAEFVITLLTSRQYKDHQLVHDLLVCSMDILNAFLQHPVTQDNVIQQSCNIVKHTYLHEIRDLASAESGWHFGASNASTKQLEDFSIEDTASKMKSHAPRWWSLLRILLGASMDGGWDNEDEGDDILASEDDLNTYWDQVDEIDLFLYLEGLINGLTGDLVAPKLTGENKWLKCHAAIKTMKETCISSILMQGINQKLNALQSILGFFLQSAHAPQKVIDTLAHLGVSIYTDAINLAVQSLSAELQNALQDLGQSLLASYAYDNFDVDLKSQVSTVEKLRHIFASSVMENPTTGPNSSQWPNLPTIPMSTLSQRNLHSP</sequence>
<evidence type="ECO:0000313" key="3">
    <source>
        <dbReference type="Proteomes" id="UP000054538"/>
    </source>
</evidence>
<dbReference type="Proteomes" id="UP000054538">
    <property type="component" value="Unassembled WGS sequence"/>
</dbReference>